<gene>
    <name evidence="1" type="ORF">M441DRAFT_444596</name>
</gene>
<evidence type="ECO:0000313" key="1">
    <source>
        <dbReference type="EMBL" id="PTB46073.1"/>
    </source>
</evidence>
<organism evidence="1 2">
    <name type="scientific">Trichoderma asperellum (strain ATCC 204424 / CBS 433.97 / NBRC 101777)</name>
    <dbReference type="NCBI Taxonomy" id="1042311"/>
    <lineage>
        <taxon>Eukaryota</taxon>
        <taxon>Fungi</taxon>
        <taxon>Dikarya</taxon>
        <taxon>Ascomycota</taxon>
        <taxon>Pezizomycotina</taxon>
        <taxon>Sordariomycetes</taxon>
        <taxon>Hypocreomycetidae</taxon>
        <taxon>Hypocreales</taxon>
        <taxon>Hypocreaceae</taxon>
        <taxon>Trichoderma</taxon>
    </lineage>
</organism>
<keyword evidence="2" id="KW-1185">Reference proteome</keyword>
<proteinExistence type="predicted"/>
<name>A0A2T3ZMP6_TRIA4</name>
<evidence type="ECO:0000313" key="2">
    <source>
        <dbReference type="Proteomes" id="UP000240493"/>
    </source>
</evidence>
<reference evidence="1 2" key="1">
    <citation type="submission" date="2016-07" db="EMBL/GenBank/DDBJ databases">
        <title>Multiple horizontal gene transfer events from other fungi enriched the ability of initially mycotrophic Trichoderma (Ascomycota) to feed on dead plant biomass.</title>
        <authorList>
            <consortium name="DOE Joint Genome Institute"/>
            <person name="Aerts A."/>
            <person name="Atanasova L."/>
            <person name="Chenthamara K."/>
            <person name="Zhang J."/>
            <person name="Grujic M."/>
            <person name="Henrissat B."/>
            <person name="Kuo A."/>
            <person name="Salamov A."/>
            <person name="Lipzen A."/>
            <person name="Labutti K."/>
            <person name="Barry K."/>
            <person name="Miao Y."/>
            <person name="Rahimi M.J."/>
            <person name="Shen Q."/>
            <person name="Grigoriev I.V."/>
            <person name="Kubicek C.P."/>
            <person name="Druzhinina I.S."/>
        </authorList>
    </citation>
    <scope>NUCLEOTIDE SEQUENCE [LARGE SCALE GENOMIC DNA]</scope>
    <source>
        <strain evidence="1 2">CBS 433.97</strain>
    </source>
</reference>
<dbReference type="Proteomes" id="UP000240493">
    <property type="component" value="Unassembled WGS sequence"/>
</dbReference>
<sequence>MAARLLGRIQRLWSPDHARITVGVGVYHPTDWRLLLNVHVQTKFKATASKGKSKCVAAGHARHAATCAYAGLQRGFSLDFGRLPLWPTLARRHGAAWGTEYARPRYLWYGAPGGLQSAPSRSGHQKVNLLGRFNTLRAPNTINRTPLLRNSSQTQTPKTNRTKHIRHASTLRSTLYSLTPGCSSNQT</sequence>
<dbReference type="AlphaFoldDB" id="A0A2T3ZMP6"/>
<accession>A0A2T3ZMP6</accession>
<protein>
    <submittedName>
        <fullName evidence="1">Uncharacterized protein</fullName>
    </submittedName>
</protein>
<dbReference type="EMBL" id="KZ679256">
    <property type="protein sequence ID" value="PTB46073.1"/>
    <property type="molecule type" value="Genomic_DNA"/>
</dbReference>